<evidence type="ECO:0000256" key="2">
    <source>
        <dbReference type="ARBA" id="ARBA00022679"/>
    </source>
</evidence>
<protein>
    <recommendedName>
        <fullName evidence="6">Class I SAM-dependent methyltransferase</fullName>
    </recommendedName>
</protein>
<organism evidence="4 5">
    <name type="scientific">Paenibacillus harenae</name>
    <dbReference type="NCBI Taxonomy" id="306543"/>
    <lineage>
        <taxon>Bacteria</taxon>
        <taxon>Bacillati</taxon>
        <taxon>Bacillota</taxon>
        <taxon>Bacilli</taxon>
        <taxon>Bacillales</taxon>
        <taxon>Paenibacillaceae</taxon>
        <taxon>Paenibacillus</taxon>
    </lineage>
</organism>
<name>A0ABT9U185_PAEHA</name>
<keyword evidence="5" id="KW-1185">Reference proteome</keyword>
<evidence type="ECO:0000256" key="3">
    <source>
        <dbReference type="ARBA" id="ARBA00022691"/>
    </source>
</evidence>
<proteinExistence type="predicted"/>
<dbReference type="PANTHER" id="PTHR13610">
    <property type="entry name" value="METHYLTRANSFERASE DOMAIN-CONTAINING PROTEIN"/>
    <property type="match status" value="1"/>
</dbReference>
<dbReference type="CDD" id="cd02440">
    <property type="entry name" value="AdoMet_MTases"/>
    <property type="match status" value="1"/>
</dbReference>
<dbReference type="Gene3D" id="3.40.50.150">
    <property type="entry name" value="Vaccinia Virus protein VP39"/>
    <property type="match status" value="1"/>
</dbReference>
<keyword evidence="2" id="KW-0808">Transferase</keyword>
<keyword evidence="1" id="KW-0489">Methyltransferase</keyword>
<comment type="caution">
    <text evidence="4">The sequence shown here is derived from an EMBL/GenBank/DDBJ whole genome shotgun (WGS) entry which is preliminary data.</text>
</comment>
<reference evidence="4 5" key="1">
    <citation type="submission" date="2023-07" db="EMBL/GenBank/DDBJ databases">
        <title>Sorghum-associated microbial communities from plants grown in Nebraska, USA.</title>
        <authorList>
            <person name="Schachtman D."/>
        </authorList>
    </citation>
    <scope>NUCLEOTIDE SEQUENCE [LARGE SCALE GENOMIC DNA]</scope>
    <source>
        <strain evidence="4 5">CC482</strain>
    </source>
</reference>
<dbReference type="RefSeq" id="WP_307204588.1">
    <property type="nucleotide sequence ID" value="NZ_JAUSSU010000005.1"/>
</dbReference>
<evidence type="ECO:0000256" key="1">
    <source>
        <dbReference type="ARBA" id="ARBA00022603"/>
    </source>
</evidence>
<evidence type="ECO:0000313" key="5">
    <source>
        <dbReference type="Proteomes" id="UP001229346"/>
    </source>
</evidence>
<dbReference type="EMBL" id="JAUSSU010000005">
    <property type="protein sequence ID" value="MDQ0113391.1"/>
    <property type="molecule type" value="Genomic_DNA"/>
</dbReference>
<dbReference type="PANTHER" id="PTHR13610:SF9">
    <property type="entry name" value="FI06469P"/>
    <property type="match status" value="1"/>
</dbReference>
<keyword evidence="3" id="KW-0949">S-adenosyl-L-methionine</keyword>
<accession>A0ABT9U185</accession>
<dbReference type="InterPro" id="IPR026170">
    <property type="entry name" value="FAM173A/B"/>
</dbReference>
<dbReference type="Proteomes" id="UP001229346">
    <property type="component" value="Unassembled WGS sequence"/>
</dbReference>
<gene>
    <name evidence="4" type="ORF">J2T15_002832</name>
</gene>
<evidence type="ECO:0000313" key="4">
    <source>
        <dbReference type="EMBL" id="MDQ0113391.1"/>
    </source>
</evidence>
<evidence type="ECO:0008006" key="6">
    <source>
        <dbReference type="Google" id="ProtNLM"/>
    </source>
</evidence>
<sequence>MTIVAGAVLIGLVSIVYRSWRNGISPMPSSAQARKAVSTVIGRMNRPVRVFEAGSGWGNLALHIAERCKGSTVEGIENASLPLWISQLARLALWRDNVAFRRGDLYHAAYEQADVIVCYLYPGAMNRLSGIFREKAKPGARIISICFALPDWLPDGVIVCSDVYRTPVYIYDVPDPTRVEWTMQLESH</sequence>
<dbReference type="SUPFAM" id="SSF53335">
    <property type="entry name" value="S-adenosyl-L-methionine-dependent methyltransferases"/>
    <property type="match status" value="1"/>
</dbReference>
<dbReference type="InterPro" id="IPR029063">
    <property type="entry name" value="SAM-dependent_MTases_sf"/>
</dbReference>